<reference evidence="1 2" key="1">
    <citation type="journal article" date="2015" name="Genome Announc.">
        <title>Expanding the biotechnology potential of lactobacilli through comparative genomics of 213 strains and associated genera.</title>
        <authorList>
            <person name="Sun Z."/>
            <person name="Harris H.M."/>
            <person name="McCann A."/>
            <person name="Guo C."/>
            <person name="Argimon S."/>
            <person name="Zhang W."/>
            <person name="Yang X."/>
            <person name="Jeffery I.B."/>
            <person name="Cooney J.C."/>
            <person name="Kagawa T.F."/>
            <person name="Liu W."/>
            <person name="Song Y."/>
            <person name="Salvetti E."/>
            <person name="Wrobel A."/>
            <person name="Rasinkangas P."/>
            <person name="Parkhill J."/>
            <person name="Rea M.C."/>
            <person name="O'Sullivan O."/>
            <person name="Ritari J."/>
            <person name="Douillard F.P."/>
            <person name="Paul Ross R."/>
            <person name="Yang R."/>
            <person name="Briner A.E."/>
            <person name="Felis G.E."/>
            <person name="de Vos W.M."/>
            <person name="Barrangou R."/>
            <person name="Klaenhammer T.R."/>
            <person name="Caufield P.W."/>
            <person name="Cui Y."/>
            <person name="Zhang H."/>
            <person name="O'Toole P.W."/>
        </authorList>
    </citation>
    <scope>NUCLEOTIDE SEQUENCE [LARGE SCALE GENOMIC DNA]</scope>
    <source>
        <strain evidence="1 2">DSM 16634</strain>
    </source>
</reference>
<protein>
    <recommendedName>
        <fullName evidence="3">DUF1934 domain-containing protein</fullName>
    </recommendedName>
</protein>
<dbReference type="Pfam" id="PF09148">
    <property type="entry name" value="DUF1934"/>
    <property type="match status" value="1"/>
</dbReference>
<dbReference type="PATRIC" id="fig|1423724.4.peg.640"/>
<dbReference type="Gene3D" id="2.40.128.20">
    <property type="match status" value="1"/>
</dbReference>
<organism evidence="1 2">
    <name type="scientific">Ligilactobacillus apodemi DSM 16634 = JCM 16172</name>
    <dbReference type="NCBI Taxonomy" id="1423724"/>
    <lineage>
        <taxon>Bacteria</taxon>
        <taxon>Bacillati</taxon>
        <taxon>Bacillota</taxon>
        <taxon>Bacilli</taxon>
        <taxon>Lactobacillales</taxon>
        <taxon>Lactobacillaceae</taxon>
        <taxon>Ligilactobacillus</taxon>
    </lineage>
</organism>
<dbReference type="Proteomes" id="UP000051324">
    <property type="component" value="Unassembled WGS sequence"/>
</dbReference>
<evidence type="ECO:0008006" key="3">
    <source>
        <dbReference type="Google" id="ProtNLM"/>
    </source>
</evidence>
<evidence type="ECO:0000313" key="1">
    <source>
        <dbReference type="EMBL" id="KRL83354.1"/>
    </source>
</evidence>
<keyword evidence="2" id="KW-1185">Reference proteome</keyword>
<dbReference type="eggNOG" id="COG4506">
    <property type="taxonomic scope" value="Bacteria"/>
</dbReference>
<dbReference type="RefSeq" id="WP_025086483.1">
    <property type="nucleotide sequence ID" value="NZ_AZFT01000053.1"/>
</dbReference>
<dbReference type="AlphaFoldDB" id="A0A0R1TWF6"/>
<dbReference type="EMBL" id="AZFT01000053">
    <property type="protein sequence ID" value="KRL83354.1"/>
    <property type="molecule type" value="Genomic_DNA"/>
</dbReference>
<name>A0A0R1TWF6_9LACO</name>
<sequence length="136" mass="15715">MQTPVTVELKTSQLQDDKLEEFELHETGTLTQKNDNLYLRYVESKNQAQTTLKIKADELMLTRRQKELELQLVLRVGEKTNAKYKTAYGTIFLTASCQKYVLEKDGQASGVLKVAYELYSEDDLLGKYKLELQFKP</sequence>
<gene>
    <name evidence="1" type="ORF">FC32_GL000604</name>
</gene>
<dbReference type="SUPFAM" id="SSF50814">
    <property type="entry name" value="Lipocalins"/>
    <property type="match status" value="1"/>
</dbReference>
<dbReference type="InterPro" id="IPR015231">
    <property type="entry name" value="DUF1934"/>
</dbReference>
<dbReference type="STRING" id="1423724.FC32_GL000604"/>
<dbReference type="OrthoDB" id="2321500at2"/>
<dbReference type="InterPro" id="IPR012674">
    <property type="entry name" value="Calycin"/>
</dbReference>
<comment type="caution">
    <text evidence="1">The sequence shown here is derived from an EMBL/GenBank/DDBJ whole genome shotgun (WGS) entry which is preliminary data.</text>
</comment>
<accession>A0A0R1TWF6</accession>
<proteinExistence type="predicted"/>
<evidence type="ECO:0000313" key="2">
    <source>
        <dbReference type="Proteomes" id="UP000051324"/>
    </source>
</evidence>